<feature type="binding site" evidence="8">
    <location>
        <begin position="70"/>
        <end position="71"/>
    </location>
    <ligand>
        <name>substrate</name>
    </ligand>
</feature>
<comment type="similarity">
    <text evidence="2 8">Belongs to the diaminopimelate epimerase family.</text>
</comment>
<dbReference type="InterPro" id="IPR001653">
    <property type="entry name" value="DAP_epimerase_DapF"/>
</dbReference>
<reference evidence="11 12" key="1">
    <citation type="submission" date="2015-08" db="EMBL/GenBank/DDBJ databases">
        <title>Comparative genomics of Helicobacter pylori strains.</title>
        <authorList>
            <person name="Kumar N."/>
            <person name="Albert M.J."/>
            <person name="Al-Akbal H.M."/>
            <person name="Ahmed N."/>
        </authorList>
    </citation>
    <scope>NUCLEOTIDE SEQUENCE [LARGE SCALE GENOMIC DNA]</scope>
    <source>
        <strain evidence="11 12">59</strain>
    </source>
</reference>
<feature type="binding site" evidence="8">
    <location>
        <begin position="210"/>
        <end position="211"/>
    </location>
    <ligand>
        <name>substrate</name>
    </ligand>
</feature>
<dbReference type="GO" id="GO:0009089">
    <property type="term" value="P:lysine biosynthetic process via diaminopimelate"/>
    <property type="evidence" value="ECO:0007669"/>
    <property type="project" value="UniProtKB-UniRule"/>
</dbReference>
<keyword evidence="8" id="KW-0963">Cytoplasm</keyword>
<evidence type="ECO:0000313" key="12">
    <source>
        <dbReference type="Proteomes" id="UP000037777"/>
    </source>
</evidence>
<proteinExistence type="inferred from homology"/>
<comment type="subunit">
    <text evidence="8">Homodimer.</text>
</comment>
<dbReference type="Proteomes" id="UP000037777">
    <property type="component" value="Unassembled WGS sequence"/>
</dbReference>
<evidence type="ECO:0000256" key="8">
    <source>
        <dbReference type="HAMAP-Rule" id="MF_00197"/>
    </source>
</evidence>
<name>A0ABD4B6E4_HELPX</name>
<feature type="binding site" evidence="8">
    <location>
        <position position="11"/>
    </location>
    <ligand>
        <name>substrate</name>
    </ligand>
</feature>
<evidence type="ECO:0000256" key="7">
    <source>
        <dbReference type="ARBA" id="ARBA00051712"/>
    </source>
</evidence>
<feature type="site" description="Could be important to modulate the pK values of the two catalytic cysteine residues" evidence="8">
    <location>
        <position position="152"/>
    </location>
</feature>
<evidence type="ECO:0000256" key="10">
    <source>
        <dbReference type="SAM" id="Phobius"/>
    </source>
</evidence>
<dbReference type="Pfam" id="PF01678">
    <property type="entry name" value="DAP_epimerase"/>
    <property type="match status" value="2"/>
</dbReference>
<feature type="site" description="Could be important to modulate the pK values of the two catalytic cysteine residues" evidence="8">
    <location>
        <position position="199"/>
    </location>
</feature>
<keyword evidence="10" id="KW-1133">Transmembrane helix</keyword>
<evidence type="ECO:0000256" key="4">
    <source>
        <dbReference type="ARBA" id="ARBA00022605"/>
    </source>
</evidence>
<comment type="function">
    <text evidence="8">Catalyzes the stereoinversion of LL-2,6-diaminopimelate (L,L-DAP) to meso-diaminopimelate (meso-DAP), a precursor of L-lysine and an essential component of the bacterial peptidoglycan.</text>
</comment>
<evidence type="ECO:0000313" key="11">
    <source>
        <dbReference type="EMBL" id="KOS33603.1"/>
    </source>
</evidence>
<dbReference type="RefSeq" id="WP_053575988.1">
    <property type="nucleotide sequence ID" value="NZ_LIXH01000017.1"/>
</dbReference>
<evidence type="ECO:0000256" key="5">
    <source>
        <dbReference type="ARBA" id="ARBA00023154"/>
    </source>
</evidence>
<dbReference type="SUPFAM" id="SSF54506">
    <property type="entry name" value="Diaminopimelate epimerase-like"/>
    <property type="match status" value="2"/>
</dbReference>
<dbReference type="PROSITE" id="PS01326">
    <property type="entry name" value="DAP_EPIMERASE"/>
    <property type="match status" value="1"/>
</dbReference>
<feature type="active site" description="Proton donor" evidence="8">
    <location>
        <position position="69"/>
    </location>
</feature>
<comment type="catalytic activity">
    <reaction evidence="7 8">
        <text>(2S,6S)-2,6-diaminopimelate = meso-2,6-diaminopimelate</text>
        <dbReference type="Rhea" id="RHEA:15393"/>
        <dbReference type="ChEBI" id="CHEBI:57609"/>
        <dbReference type="ChEBI" id="CHEBI:57791"/>
        <dbReference type="EC" id="5.1.1.7"/>
    </reaction>
</comment>
<evidence type="ECO:0000256" key="3">
    <source>
        <dbReference type="ARBA" id="ARBA00013080"/>
    </source>
</evidence>
<protein>
    <recommendedName>
        <fullName evidence="3 8">Diaminopimelate epimerase</fullName>
        <shortName evidence="8">DAP epimerase</shortName>
        <ecNumber evidence="3 8">5.1.1.7</ecNumber>
    </recommendedName>
    <alternativeName>
        <fullName evidence="8">PLP-independent amino acid racemase</fullName>
    </alternativeName>
</protein>
<keyword evidence="5 8" id="KW-0457">Lysine biosynthesis</keyword>
<comment type="caution">
    <text evidence="11">The sequence shown here is derived from an EMBL/GenBank/DDBJ whole genome shotgun (WGS) entry which is preliminary data.</text>
</comment>
<feature type="transmembrane region" description="Helical" evidence="10">
    <location>
        <begin position="254"/>
        <end position="278"/>
    </location>
</feature>
<evidence type="ECO:0000256" key="2">
    <source>
        <dbReference type="ARBA" id="ARBA00010219"/>
    </source>
</evidence>
<dbReference type="InterPro" id="IPR018510">
    <property type="entry name" value="DAP_epimerase_AS"/>
</dbReference>
<organism evidence="11 12">
    <name type="scientific">Helicobacter pylori</name>
    <name type="common">Campylobacter pylori</name>
    <dbReference type="NCBI Taxonomy" id="210"/>
    <lineage>
        <taxon>Bacteria</taxon>
        <taxon>Pseudomonadati</taxon>
        <taxon>Campylobacterota</taxon>
        <taxon>Epsilonproteobacteria</taxon>
        <taxon>Campylobacterales</taxon>
        <taxon>Helicobacteraceae</taxon>
        <taxon>Helicobacter</taxon>
    </lineage>
</organism>
<comment type="pathway">
    <text evidence="1 8">Amino-acid biosynthesis; L-lysine biosynthesis via DAP pathway; DL-2,6-diaminopimelate from LL-2,6-diaminopimelate: step 1/1.</text>
</comment>
<dbReference type="AlphaFoldDB" id="A0ABD4B6E4"/>
<evidence type="ECO:0000256" key="6">
    <source>
        <dbReference type="ARBA" id="ARBA00023235"/>
    </source>
</evidence>
<keyword evidence="6 8" id="KW-0413">Isomerase</keyword>
<accession>A0ABD4B6E4</accession>
<comment type="subcellular location">
    <subcellularLocation>
        <location evidence="8">Cytoplasm</location>
    </subcellularLocation>
</comment>
<dbReference type="PANTHER" id="PTHR31689">
    <property type="entry name" value="DIAMINOPIMELATE EPIMERASE, CHLOROPLASTIC"/>
    <property type="match status" value="1"/>
</dbReference>
<feature type="active site" evidence="9">
    <location>
        <position position="69"/>
    </location>
</feature>
<feature type="binding site" evidence="8">
    <location>
        <position position="60"/>
    </location>
    <ligand>
        <name>substrate</name>
    </ligand>
</feature>
<dbReference type="Gene3D" id="3.10.310.10">
    <property type="entry name" value="Diaminopimelate Epimerase, Chain A, domain 1"/>
    <property type="match status" value="2"/>
</dbReference>
<keyword evidence="10" id="KW-0472">Membrane</keyword>
<feature type="active site" description="Proton acceptor" evidence="8">
    <location>
        <position position="209"/>
    </location>
</feature>
<sequence>MVFYKYSGSGNDFLIVQSFKKKDFSNLAKQVCHRHEGFGADGLVVVLPSKDYDYEWDFYNSDGSKAGMCGNASRCVGLFAYQHAIASKNHVFLAGKREISIRIEEPNIIESNLGNYQILDTIPALRCKKFFTNDSVLKNILTFYLIDTGVPHLVGFVKNKEWLNSLNTLELRALRHEFNANINIAFIENKETIFLQTYERGVEDFTLACGTGMAAVFIAARIFYNTPKKATLIPKSNESLELSLKNDGIFYKGIVRYIGMSILGMSILGMSILGMRVFENGCF</sequence>
<keyword evidence="10" id="KW-0812">Transmembrane</keyword>
<evidence type="ECO:0000256" key="9">
    <source>
        <dbReference type="PROSITE-ProRule" id="PRU10125"/>
    </source>
</evidence>
<feature type="transmembrane region" description="Helical" evidence="10">
    <location>
        <begin position="205"/>
        <end position="224"/>
    </location>
</feature>
<dbReference type="HAMAP" id="MF_00197">
    <property type="entry name" value="DAP_epimerase"/>
    <property type="match status" value="1"/>
</dbReference>
<evidence type="ECO:0000256" key="1">
    <source>
        <dbReference type="ARBA" id="ARBA00005196"/>
    </source>
</evidence>
<feature type="binding site" evidence="8">
    <location>
        <begin position="199"/>
        <end position="200"/>
    </location>
    <ligand>
        <name>substrate</name>
    </ligand>
</feature>
<dbReference type="PANTHER" id="PTHR31689:SF0">
    <property type="entry name" value="DIAMINOPIMELATE EPIMERASE"/>
    <property type="match status" value="1"/>
</dbReference>
<dbReference type="GO" id="GO:0005737">
    <property type="term" value="C:cytoplasm"/>
    <property type="evidence" value="ECO:0007669"/>
    <property type="project" value="UniProtKB-SubCell"/>
</dbReference>
<dbReference type="EMBL" id="LIXH01000017">
    <property type="protein sequence ID" value="KOS33603.1"/>
    <property type="molecule type" value="Genomic_DNA"/>
</dbReference>
<gene>
    <name evidence="8" type="primary">dapF</name>
    <name evidence="11" type="ORF">AM496_03570</name>
</gene>
<dbReference type="GO" id="GO:0008837">
    <property type="term" value="F:diaminopimelate epimerase activity"/>
    <property type="evidence" value="ECO:0007669"/>
    <property type="project" value="UniProtKB-UniRule"/>
</dbReference>
<keyword evidence="4 8" id="KW-0028">Amino-acid biosynthesis</keyword>
<dbReference type="EC" id="5.1.1.7" evidence="3 8"/>
<dbReference type="NCBIfam" id="TIGR00652">
    <property type="entry name" value="DapF"/>
    <property type="match status" value="1"/>
</dbReference>
<feature type="binding site" evidence="8">
    <location>
        <position position="181"/>
    </location>
    <ligand>
        <name>substrate</name>
    </ligand>
</feature>
<comment type="caution">
    <text evidence="8">Lacks conserved residue(s) required for the propagation of feature annotation.</text>
</comment>